<keyword evidence="3" id="KW-0732">Signal</keyword>
<dbReference type="Pfam" id="PF14322">
    <property type="entry name" value="SusD-like_3"/>
    <property type="match status" value="1"/>
</dbReference>
<gene>
    <name evidence="8" type="ORF">CLV98_104320</name>
</gene>
<sequence>MKRISLINIVTLLLVWGCNTETFLDLKPESSLVEQNYFKTTGEVETGVLNIYSALQLVTPAEIQLTELRSDNISPANLEGEWAAIENFSETASNDFVNTFWVTSYATLARCNIVLKYLPNVTDATKKAAFEGEAKFVRALTLFNSVRLFGDIPMPLVPVLVNDTEVFKRVSKDVVYEQIIADLQLAEANLPVSWEAASLGRATKGAAQTLLAKVYLTKKDYASAKTSLEKVISSKSYSLLASYANVFSSGMEMNNEIIFAIRYRSSANGEGQGFSYDFSKDGATRGLQPKTDLLSMYSSSDAVRYTTSITGTGATAFVNKFPDASNSGSRRDSGTDWIVLRYADVLLMYSEVLNELGTSPTDALSNLNAIRKRAGLESYTLEQLPDQTARRLAIQNERRVELAFENYRWYDLLRWGIALDAMKKHFVAIGRSVNVADFRLLYPIPQRELDITNGLIAQNPGY</sequence>
<dbReference type="InterPro" id="IPR033985">
    <property type="entry name" value="SusD-like_N"/>
</dbReference>
<dbReference type="EMBL" id="QGDT01000004">
    <property type="protein sequence ID" value="PWJ58460.1"/>
    <property type="molecule type" value="Genomic_DNA"/>
</dbReference>
<dbReference type="CDD" id="cd08977">
    <property type="entry name" value="SusD"/>
    <property type="match status" value="1"/>
</dbReference>
<comment type="caution">
    <text evidence="8">The sequence shown here is derived from an EMBL/GenBank/DDBJ whole genome shotgun (WGS) entry which is preliminary data.</text>
</comment>
<evidence type="ECO:0000256" key="1">
    <source>
        <dbReference type="ARBA" id="ARBA00004442"/>
    </source>
</evidence>
<dbReference type="InterPro" id="IPR011990">
    <property type="entry name" value="TPR-like_helical_dom_sf"/>
</dbReference>
<evidence type="ECO:0000259" key="6">
    <source>
        <dbReference type="Pfam" id="PF07980"/>
    </source>
</evidence>
<proteinExistence type="inferred from homology"/>
<dbReference type="AlphaFoldDB" id="A0A316ANU0"/>
<feature type="domain" description="RagB/SusD" evidence="6">
    <location>
        <begin position="291"/>
        <end position="462"/>
    </location>
</feature>
<dbReference type="Gene3D" id="1.25.40.390">
    <property type="match status" value="1"/>
</dbReference>
<dbReference type="Pfam" id="PF07980">
    <property type="entry name" value="SusD_RagB"/>
    <property type="match status" value="1"/>
</dbReference>
<dbReference type="Proteomes" id="UP000245880">
    <property type="component" value="Unassembled WGS sequence"/>
</dbReference>
<evidence type="ECO:0000256" key="4">
    <source>
        <dbReference type="ARBA" id="ARBA00023136"/>
    </source>
</evidence>
<accession>A0A316ANU0</accession>
<dbReference type="OrthoDB" id="636214at2"/>
<keyword evidence="9" id="KW-1185">Reference proteome</keyword>
<comment type="subcellular location">
    <subcellularLocation>
        <location evidence="1">Cell outer membrane</location>
    </subcellularLocation>
</comment>
<evidence type="ECO:0000259" key="7">
    <source>
        <dbReference type="Pfam" id="PF14322"/>
    </source>
</evidence>
<dbReference type="RefSeq" id="WP_109674307.1">
    <property type="nucleotide sequence ID" value="NZ_QGDT01000004.1"/>
</dbReference>
<keyword evidence="4" id="KW-0472">Membrane</keyword>
<evidence type="ECO:0000256" key="2">
    <source>
        <dbReference type="ARBA" id="ARBA00006275"/>
    </source>
</evidence>
<name>A0A316ANU0_9BACT</name>
<keyword evidence="5" id="KW-0998">Cell outer membrane</keyword>
<evidence type="ECO:0000256" key="3">
    <source>
        <dbReference type="ARBA" id="ARBA00022729"/>
    </source>
</evidence>
<protein>
    <submittedName>
        <fullName evidence="8">Putative outer membrane starch-binding protein</fullName>
    </submittedName>
</protein>
<dbReference type="SUPFAM" id="SSF48452">
    <property type="entry name" value="TPR-like"/>
    <property type="match status" value="1"/>
</dbReference>
<evidence type="ECO:0000256" key="5">
    <source>
        <dbReference type="ARBA" id="ARBA00023237"/>
    </source>
</evidence>
<comment type="similarity">
    <text evidence="2">Belongs to the SusD family.</text>
</comment>
<organism evidence="8 9">
    <name type="scientific">Dyadobacter jejuensis</name>
    <dbReference type="NCBI Taxonomy" id="1082580"/>
    <lineage>
        <taxon>Bacteria</taxon>
        <taxon>Pseudomonadati</taxon>
        <taxon>Bacteroidota</taxon>
        <taxon>Cytophagia</taxon>
        <taxon>Cytophagales</taxon>
        <taxon>Spirosomataceae</taxon>
        <taxon>Dyadobacter</taxon>
    </lineage>
</organism>
<dbReference type="InterPro" id="IPR012944">
    <property type="entry name" value="SusD_RagB_dom"/>
</dbReference>
<evidence type="ECO:0000313" key="8">
    <source>
        <dbReference type="EMBL" id="PWJ58460.1"/>
    </source>
</evidence>
<reference evidence="8 9" key="1">
    <citation type="submission" date="2018-03" db="EMBL/GenBank/DDBJ databases">
        <title>Genomic Encyclopedia of Archaeal and Bacterial Type Strains, Phase II (KMG-II): from individual species to whole genera.</title>
        <authorList>
            <person name="Goeker M."/>
        </authorList>
    </citation>
    <scope>NUCLEOTIDE SEQUENCE [LARGE SCALE GENOMIC DNA]</scope>
    <source>
        <strain evidence="8 9">DSM 100346</strain>
    </source>
</reference>
<evidence type="ECO:0000313" key="9">
    <source>
        <dbReference type="Proteomes" id="UP000245880"/>
    </source>
</evidence>
<feature type="domain" description="SusD-like N-terminal" evidence="7">
    <location>
        <begin position="23"/>
        <end position="216"/>
    </location>
</feature>
<dbReference type="GO" id="GO:0009279">
    <property type="term" value="C:cell outer membrane"/>
    <property type="evidence" value="ECO:0007669"/>
    <property type="project" value="UniProtKB-SubCell"/>
</dbReference>